<dbReference type="GO" id="GO:0009893">
    <property type="term" value="P:positive regulation of metabolic process"/>
    <property type="evidence" value="ECO:0007669"/>
    <property type="project" value="UniProtKB-ARBA"/>
</dbReference>
<gene>
    <name evidence="6" type="ORF">BO97DRAFT_477366</name>
</gene>
<dbReference type="STRING" id="1450537.A0A395HYR5"/>
<dbReference type="PROSITE" id="PS00463">
    <property type="entry name" value="ZN2_CY6_FUNGAL_1"/>
    <property type="match status" value="1"/>
</dbReference>
<dbReference type="GeneID" id="37204832"/>
<keyword evidence="4" id="KW-0539">Nucleus</keyword>
<dbReference type="GO" id="GO:0008270">
    <property type="term" value="F:zinc ion binding"/>
    <property type="evidence" value="ECO:0007669"/>
    <property type="project" value="InterPro"/>
</dbReference>
<dbReference type="AlphaFoldDB" id="A0A395HYR5"/>
<dbReference type="Pfam" id="PF11951">
    <property type="entry name" value="Fungal_trans_2"/>
    <property type="match status" value="1"/>
</dbReference>
<dbReference type="CDD" id="cd00067">
    <property type="entry name" value="GAL4"/>
    <property type="match status" value="1"/>
</dbReference>
<keyword evidence="2" id="KW-0238">DNA-binding</keyword>
<dbReference type="PROSITE" id="PS50048">
    <property type="entry name" value="ZN2_CY6_FUNGAL_2"/>
    <property type="match status" value="1"/>
</dbReference>
<dbReference type="SUPFAM" id="SSF57701">
    <property type="entry name" value="Zn2/Cys6 DNA-binding domain"/>
    <property type="match status" value="1"/>
</dbReference>
<feature type="domain" description="Zn(2)-C6 fungal-type" evidence="5">
    <location>
        <begin position="16"/>
        <end position="46"/>
    </location>
</feature>
<dbReference type="Proteomes" id="UP000248961">
    <property type="component" value="Unassembled WGS sequence"/>
</dbReference>
<evidence type="ECO:0000256" key="2">
    <source>
        <dbReference type="ARBA" id="ARBA00023125"/>
    </source>
</evidence>
<dbReference type="SMART" id="SM00066">
    <property type="entry name" value="GAL4"/>
    <property type="match status" value="1"/>
</dbReference>
<organism evidence="6 7">
    <name type="scientific">Aspergillus homomorphus (strain CBS 101889)</name>
    <dbReference type="NCBI Taxonomy" id="1450537"/>
    <lineage>
        <taxon>Eukaryota</taxon>
        <taxon>Fungi</taxon>
        <taxon>Dikarya</taxon>
        <taxon>Ascomycota</taxon>
        <taxon>Pezizomycotina</taxon>
        <taxon>Eurotiomycetes</taxon>
        <taxon>Eurotiomycetidae</taxon>
        <taxon>Eurotiales</taxon>
        <taxon>Aspergillaceae</taxon>
        <taxon>Aspergillus</taxon>
        <taxon>Aspergillus subgen. Circumdati</taxon>
    </lineage>
</organism>
<dbReference type="InterPro" id="IPR001138">
    <property type="entry name" value="Zn2Cys6_DnaBD"/>
</dbReference>
<dbReference type="InterPro" id="IPR036864">
    <property type="entry name" value="Zn2-C6_fun-type_DNA-bd_sf"/>
</dbReference>
<evidence type="ECO:0000259" key="5">
    <source>
        <dbReference type="PROSITE" id="PS50048"/>
    </source>
</evidence>
<dbReference type="Gene3D" id="4.10.240.10">
    <property type="entry name" value="Zn(2)-C6 fungal-type DNA-binding domain"/>
    <property type="match status" value="1"/>
</dbReference>
<dbReference type="OrthoDB" id="4491390at2759"/>
<evidence type="ECO:0000313" key="6">
    <source>
        <dbReference type="EMBL" id="RAL13082.1"/>
    </source>
</evidence>
<sequence length="501" mass="56689">MQTISDKAIRSRRSKGCLGCRKSKVKCSEEQPRCRRCARQGSQCHYPDPLDIDFRNENNKAAVRAESLWRQRVTVPNLLKAPSPGPDDLQHRALAAFYRDFGCTAEVSTPWIEFFQMLPNLYRRAAGNPSSAQAIRALALAHYARQQQQISQLEILARTEYSKALNLIRSQLQKRKGVPCTDVIVSVSLMGLFETILPSSSSAGTDHRSWQAHQHGAISMIQQQAESHATDASAVEPRLLRFMYLLMIVNCVNNRSRPLLPLHLWTGVVDSRLPAARLFRMMYSLAQWQADIDGWIEEGQRSEHSNSNVDYVQDMTTRLSLADAELQEWEAQLPPTFHFYERPSTPADHVMLQWPGAPRRIYVYESCWRAIPRTFCFAVRILLSQNLLRCYRWVLERGPRSGMLKEYQAAAVQTIVEMIAHISRSVDAVVGSSGLSAGDGRNMGEGEAMRGLAIVWPLSAASSALLRNRGVLDRVGDERARWVEDALLYVRRLVGNREPTE</sequence>
<reference evidence="6 7" key="1">
    <citation type="submission" date="2018-02" db="EMBL/GenBank/DDBJ databases">
        <title>The genomes of Aspergillus section Nigri reveals drivers in fungal speciation.</title>
        <authorList>
            <consortium name="DOE Joint Genome Institute"/>
            <person name="Vesth T.C."/>
            <person name="Nybo J."/>
            <person name="Theobald S."/>
            <person name="Brandl J."/>
            <person name="Frisvad J.C."/>
            <person name="Nielsen K.F."/>
            <person name="Lyhne E.K."/>
            <person name="Kogle M.E."/>
            <person name="Kuo A."/>
            <person name="Riley R."/>
            <person name="Clum A."/>
            <person name="Nolan M."/>
            <person name="Lipzen A."/>
            <person name="Salamov A."/>
            <person name="Henrissat B."/>
            <person name="Wiebenga A."/>
            <person name="De vries R.P."/>
            <person name="Grigoriev I.V."/>
            <person name="Mortensen U.H."/>
            <person name="Andersen M.R."/>
            <person name="Baker S.E."/>
        </authorList>
    </citation>
    <scope>NUCLEOTIDE SEQUENCE [LARGE SCALE GENOMIC DNA]</scope>
    <source>
        <strain evidence="6 7">CBS 101889</strain>
    </source>
</reference>
<dbReference type="InterPro" id="IPR021858">
    <property type="entry name" value="Fun_TF"/>
</dbReference>
<name>A0A395HYR5_ASPHC</name>
<dbReference type="VEuPathDB" id="FungiDB:BO97DRAFT_477366"/>
<proteinExistence type="predicted"/>
<keyword evidence="1" id="KW-0805">Transcription regulation</keyword>
<evidence type="ECO:0000256" key="4">
    <source>
        <dbReference type="ARBA" id="ARBA00023242"/>
    </source>
</evidence>
<evidence type="ECO:0000256" key="3">
    <source>
        <dbReference type="ARBA" id="ARBA00023163"/>
    </source>
</evidence>
<dbReference type="PANTHER" id="PTHR38791">
    <property type="entry name" value="ZN(II)2CYS6 TRANSCRIPTION FACTOR (EUROFUNG)-RELATED-RELATED"/>
    <property type="match status" value="1"/>
</dbReference>
<dbReference type="GO" id="GO:0000981">
    <property type="term" value="F:DNA-binding transcription factor activity, RNA polymerase II-specific"/>
    <property type="evidence" value="ECO:0007669"/>
    <property type="project" value="InterPro"/>
</dbReference>
<dbReference type="RefSeq" id="XP_025552236.1">
    <property type="nucleotide sequence ID" value="XM_025700543.1"/>
</dbReference>
<keyword evidence="7" id="KW-1185">Reference proteome</keyword>
<dbReference type="PANTHER" id="PTHR38791:SF12">
    <property type="entry name" value="TRANSCRIPTION FACTOR DOMAIN-CONTAINING PROTEIN-RELATED"/>
    <property type="match status" value="1"/>
</dbReference>
<dbReference type="GO" id="GO:0003677">
    <property type="term" value="F:DNA binding"/>
    <property type="evidence" value="ECO:0007669"/>
    <property type="project" value="UniProtKB-KW"/>
</dbReference>
<dbReference type="InterPro" id="IPR053175">
    <property type="entry name" value="DHMBA_Reg_Transcription_Factor"/>
</dbReference>
<evidence type="ECO:0000256" key="1">
    <source>
        <dbReference type="ARBA" id="ARBA00023015"/>
    </source>
</evidence>
<protein>
    <recommendedName>
        <fullName evidence="5">Zn(2)-C6 fungal-type domain-containing protein</fullName>
    </recommendedName>
</protein>
<accession>A0A395HYR5</accession>
<dbReference type="Pfam" id="PF00172">
    <property type="entry name" value="Zn_clus"/>
    <property type="match status" value="1"/>
</dbReference>
<dbReference type="EMBL" id="KZ824280">
    <property type="protein sequence ID" value="RAL13082.1"/>
    <property type="molecule type" value="Genomic_DNA"/>
</dbReference>
<keyword evidence="3" id="KW-0804">Transcription</keyword>
<evidence type="ECO:0000313" key="7">
    <source>
        <dbReference type="Proteomes" id="UP000248961"/>
    </source>
</evidence>